<evidence type="ECO:0000259" key="1">
    <source>
        <dbReference type="Pfam" id="PF01610"/>
    </source>
</evidence>
<comment type="caution">
    <text evidence="2">The sequence shown here is derived from an EMBL/GenBank/DDBJ whole genome shotgun (WGS) entry which is preliminary data.</text>
</comment>
<name>A0A1F6TQP5_9PROT</name>
<evidence type="ECO:0000313" key="2">
    <source>
        <dbReference type="EMBL" id="OGI47412.1"/>
    </source>
</evidence>
<dbReference type="EMBL" id="MFSU01000057">
    <property type="protein sequence ID" value="OGI47412.1"/>
    <property type="molecule type" value="Genomic_DNA"/>
</dbReference>
<dbReference type="InterPro" id="IPR002560">
    <property type="entry name" value="Transposase_DDE"/>
</dbReference>
<dbReference type="Proteomes" id="UP000178885">
    <property type="component" value="Unassembled WGS sequence"/>
</dbReference>
<dbReference type="PANTHER" id="PTHR33498">
    <property type="entry name" value="TRANSPOSASE FOR INSERTION SEQUENCE ELEMENT IS1557"/>
    <property type="match status" value="1"/>
</dbReference>
<dbReference type="Pfam" id="PF01610">
    <property type="entry name" value="DDE_Tnp_ISL3"/>
    <property type="match status" value="1"/>
</dbReference>
<protein>
    <submittedName>
        <fullName evidence="2">Transposase</fullName>
    </submittedName>
</protein>
<accession>A0A1F6TQP5</accession>
<reference evidence="2 3" key="1">
    <citation type="journal article" date="2016" name="Nat. Commun.">
        <title>Thousands of microbial genomes shed light on interconnected biogeochemical processes in an aquifer system.</title>
        <authorList>
            <person name="Anantharaman K."/>
            <person name="Brown C.T."/>
            <person name="Hug L.A."/>
            <person name="Sharon I."/>
            <person name="Castelle C.J."/>
            <person name="Probst A.J."/>
            <person name="Thomas B.C."/>
            <person name="Singh A."/>
            <person name="Wilkins M.J."/>
            <person name="Karaoz U."/>
            <person name="Brodie E.L."/>
            <person name="Williams K.H."/>
            <person name="Hubbard S.S."/>
            <person name="Banfield J.F."/>
        </authorList>
    </citation>
    <scope>NUCLEOTIDE SEQUENCE [LARGE SCALE GENOMIC DNA]</scope>
</reference>
<gene>
    <name evidence="2" type="ORF">A2151_07915</name>
</gene>
<dbReference type="PANTHER" id="PTHR33498:SF1">
    <property type="entry name" value="TRANSPOSASE FOR INSERTION SEQUENCE ELEMENT IS1557"/>
    <property type="match status" value="1"/>
</dbReference>
<dbReference type="AlphaFoldDB" id="A0A1F6TQP5"/>
<proteinExistence type="predicted"/>
<evidence type="ECO:0000313" key="3">
    <source>
        <dbReference type="Proteomes" id="UP000178885"/>
    </source>
</evidence>
<dbReference type="InterPro" id="IPR047951">
    <property type="entry name" value="Transpos_ISL3"/>
</dbReference>
<feature type="domain" description="Transposase IS204/IS1001/IS1096/IS1165 DDE" evidence="1">
    <location>
        <begin position="2"/>
        <end position="54"/>
    </location>
</feature>
<organism evidence="2 3">
    <name type="scientific">Candidatus Muproteobacteria bacterium RBG_16_65_34</name>
    <dbReference type="NCBI Taxonomy" id="1817760"/>
    <lineage>
        <taxon>Bacteria</taxon>
        <taxon>Pseudomonadati</taxon>
        <taxon>Pseudomonadota</taxon>
        <taxon>Candidatus Muproteobacteria</taxon>
    </lineage>
</organism>
<sequence length="72" mass="8238">MKTAKNIQQKLYNVLNYFTHRITNVVTEGINSKIQTIKKAAYGFRSFENFKTAIFFHCGGLQLYPVTHAKPG</sequence>